<reference evidence="2 3" key="1">
    <citation type="journal article" date="2014" name="Int. J. Syst. Evol. Microbiol.">
        <title>Complete genome sequence of Corynebacterium casei LMG S-19264T (=DSM 44701T), isolated from a smear-ripened cheese.</title>
        <authorList>
            <consortium name="US DOE Joint Genome Institute (JGI-PGF)"/>
            <person name="Walter F."/>
            <person name="Albersmeier A."/>
            <person name="Kalinowski J."/>
            <person name="Ruckert C."/>
        </authorList>
    </citation>
    <scope>NUCLEOTIDE SEQUENCE [LARGE SCALE GENOMIC DNA]</scope>
    <source>
        <strain evidence="2 3">NBRC 111766</strain>
    </source>
</reference>
<protein>
    <recommendedName>
        <fullName evidence="4">Transmembrane protein</fullName>
    </recommendedName>
</protein>
<feature type="transmembrane region" description="Helical" evidence="1">
    <location>
        <begin position="47"/>
        <end position="67"/>
    </location>
</feature>
<keyword evidence="1" id="KW-0472">Membrane</keyword>
<name>A0AA37X207_9RHOB</name>
<keyword evidence="1" id="KW-1133">Transmembrane helix</keyword>
<evidence type="ECO:0000313" key="2">
    <source>
        <dbReference type="EMBL" id="GLS88232.1"/>
    </source>
</evidence>
<dbReference type="Proteomes" id="UP001157355">
    <property type="component" value="Unassembled WGS sequence"/>
</dbReference>
<evidence type="ECO:0008006" key="4">
    <source>
        <dbReference type="Google" id="ProtNLM"/>
    </source>
</evidence>
<comment type="caution">
    <text evidence="2">The sequence shown here is derived from an EMBL/GenBank/DDBJ whole genome shotgun (WGS) entry which is preliminary data.</text>
</comment>
<proteinExistence type="predicted"/>
<feature type="transmembrane region" description="Helical" evidence="1">
    <location>
        <begin position="79"/>
        <end position="98"/>
    </location>
</feature>
<evidence type="ECO:0000256" key="1">
    <source>
        <dbReference type="SAM" id="Phobius"/>
    </source>
</evidence>
<keyword evidence="1" id="KW-0812">Transmembrane</keyword>
<organism evidence="2 3">
    <name type="scientific">Cypionkella aquatica</name>
    <dbReference type="NCBI Taxonomy" id="1756042"/>
    <lineage>
        <taxon>Bacteria</taxon>
        <taxon>Pseudomonadati</taxon>
        <taxon>Pseudomonadota</taxon>
        <taxon>Alphaproteobacteria</taxon>
        <taxon>Rhodobacterales</taxon>
        <taxon>Paracoccaceae</taxon>
        <taxon>Cypionkella</taxon>
    </lineage>
</organism>
<evidence type="ECO:0000313" key="3">
    <source>
        <dbReference type="Proteomes" id="UP001157355"/>
    </source>
</evidence>
<accession>A0AA37X207</accession>
<dbReference type="EMBL" id="BSPP01000011">
    <property type="protein sequence ID" value="GLS88232.1"/>
    <property type="molecule type" value="Genomic_DNA"/>
</dbReference>
<gene>
    <name evidence="2" type="ORF">GCM10010873_32060</name>
</gene>
<keyword evidence="3" id="KW-1185">Reference proteome</keyword>
<dbReference type="RefSeq" id="WP_284326404.1">
    <property type="nucleotide sequence ID" value="NZ_BSPP01000011.1"/>
</dbReference>
<sequence length="125" mass="13785">MNTGGGNPPRLPRYGPKRAQVEGATWEEILSDLNTRIEAMHKSDTRIAWAFVIGLWLAIGFVAYGTWDLAPSGGARVMLLIGGALVLIYNTAAIMAMLRHYREDRDFMYGLDIKFLDAAKAAKGK</sequence>
<dbReference type="AlphaFoldDB" id="A0AA37X207"/>